<protein>
    <submittedName>
        <fullName evidence="1">Uncharacterized protein</fullName>
    </submittedName>
</protein>
<reference evidence="1 2" key="1">
    <citation type="submission" date="2023-01" db="EMBL/GenBank/DDBJ databases">
        <title>Analysis of 21 Apiospora genomes using comparative genomics revels a genus with tremendous synthesis potential of carbohydrate active enzymes and secondary metabolites.</title>
        <authorList>
            <person name="Sorensen T."/>
        </authorList>
    </citation>
    <scope>NUCLEOTIDE SEQUENCE [LARGE SCALE GENOMIC DNA]</scope>
    <source>
        <strain evidence="1 2">CBS 24483</strain>
    </source>
</reference>
<dbReference type="EMBL" id="JAQQWE010000006">
    <property type="protein sequence ID" value="KAK7948494.1"/>
    <property type="molecule type" value="Genomic_DNA"/>
</dbReference>
<organism evidence="1 2">
    <name type="scientific">Apiospora aurea</name>
    <dbReference type="NCBI Taxonomy" id="335848"/>
    <lineage>
        <taxon>Eukaryota</taxon>
        <taxon>Fungi</taxon>
        <taxon>Dikarya</taxon>
        <taxon>Ascomycota</taxon>
        <taxon>Pezizomycotina</taxon>
        <taxon>Sordariomycetes</taxon>
        <taxon>Xylariomycetidae</taxon>
        <taxon>Amphisphaeriales</taxon>
        <taxon>Apiosporaceae</taxon>
        <taxon>Apiospora</taxon>
    </lineage>
</organism>
<comment type="caution">
    <text evidence="1">The sequence shown here is derived from an EMBL/GenBank/DDBJ whole genome shotgun (WGS) entry which is preliminary data.</text>
</comment>
<proteinExistence type="predicted"/>
<dbReference type="GeneID" id="92078664"/>
<evidence type="ECO:0000313" key="2">
    <source>
        <dbReference type="Proteomes" id="UP001391051"/>
    </source>
</evidence>
<sequence>MSLLCNRAELISSHPVGDGWRGTVDWKAAGGFRLPHVVSIEGAAMTIHHWQAAASNLSAG</sequence>
<gene>
    <name evidence="1" type="ORF">PG986_009380</name>
</gene>
<evidence type="ECO:0000313" key="1">
    <source>
        <dbReference type="EMBL" id="KAK7948494.1"/>
    </source>
</evidence>
<accession>A0ABR1Q7W0</accession>
<keyword evidence="2" id="KW-1185">Reference proteome</keyword>
<dbReference type="RefSeq" id="XP_066698000.1">
    <property type="nucleotide sequence ID" value="XM_066845602.1"/>
</dbReference>
<name>A0ABR1Q7W0_9PEZI</name>
<dbReference type="Proteomes" id="UP001391051">
    <property type="component" value="Unassembled WGS sequence"/>
</dbReference>